<keyword evidence="3" id="KW-1185">Reference proteome</keyword>
<protein>
    <submittedName>
        <fullName evidence="2">Uncharacterized protein</fullName>
    </submittedName>
</protein>
<sequence>MATGDSDSMSEEEENNPDRGDRWMTNILMEEKGESQEDSVINVAETIHSEIKIMEEDMIAGPTKRGREEDEEGSWNKVEKVKGKKHKQFRKEVFIWSREKLPKQFAIAKLFNNSGLTDVINIRYLNPYKLKIEVSTEECAGKLLDCQEFQTKGWKIYSAMDVNISYGIIRDVDLELSDEEALKAIKCPNDIEIISLKRLQRRDGDTWVPSEVAKVGFKGSYLPSYIYVDCLRAKVEPYVFPVTQCSNCWKFGHVKIRCSSKKIVCPKCTGEHDNCEVTTFTCVNCRGDHMALNRSCPVYAREKRVRELMAEYNCTYQVACNMYVRPRLPINSQTVKETEKPKINTNNSFSGLLLAESESNYKYTPNAFPPLFTQSRSKSPPEEILMDITQTGHTNVIAGVYRFMMQRMNGITCPLILEITLDLN</sequence>
<comment type="caution">
    <text evidence="2">The sequence shown here is derived from an EMBL/GenBank/DDBJ whole genome shotgun (WGS) entry which is preliminary data.</text>
</comment>
<dbReference type="EMBL" id="JACKWZ010000045">
    <property type="protein sequence ID" value="KAF9419250.1"/>
    <property type="molecule type" value="Genomic_DNA"/>
</dbReference>
<gene>
    <name evidence="2" type="ORF">HW555_004177</name>
</gene>
<dbReference type="Proteomes" id="UP000648187">
    <property type="component" value="Unassembled WGS sequence"/>
</dbReference>
<feature type="region of interest" description="Disordered" evidence="1">
    <location>
        <begin position="1"/>
        <end position="23"/>
    </location>
</feature>
<organism evidence="2 3">
    <name type="scientific">Spodoptera exigua</name>
    <name type="common">Beet armyworm</name>
    <name type="synonym">Noctua fulgens</name>
    <dbReference type="NCBI Taxonomy" id="7107"/>
    <lineage>
        <taxon>Eukaryota</taxon>
        <taxon>Metazoa</taxon>
        <taxon>Ecdysozoa</taxon>
        <taxon>Arthropoda</taxon>
        <taxon>Hexapoda</taxon>
        <taxon>Insecta</taxon>
        <taxon>Pterygota</taxon>
        <taxon>Neoptera</taxon>
        <taxon>Endopterygota</taxon>
        <taxon>Lepidoptera</taxon>
        <taxon>Glossata</taxon>
        <taxon>Ditrysia</taxon>
        <taxon>Noctuoidea</taxon>
        <taxon>Noctuidae</taxon>
        <taxon>Amphipyrinae</taxon>
        <taxon>Spodoptera</taxon>
    </lineage>
</organism>
<evidence type="ECO:0000256" key="1">
    <source>
        <dbReference type="SAM" id="MobiDB-lite"/>
    </source>
</evidence>
<accession>A0A835LCI6</accession>
<dbReference type="AlphaFoldDB" id="A0A835LCI6"/>
<proteinExistence type="predicted"/>
<evidence type="ECO:0000313" key="2">
    <source>
        <dbReference type="EMBL" id="KAF9419250.1"/>
    </source>
</evidence>
<reference evidence="2" key="1">
    <citation type="submission" date="2020-08" db="EMBL/GenBank/DDBJ databases">
        <title>Spodoptera exigua strain:BAW_Kor-Di-RS1 Genome sequencing and assembly.</title>
        <authorList>
            <person name="Kim J."/>
            <person name="Nam H.Y."/>
            <person name="Kwon M."/>
            <person name="Choi J.H."/>
            <person name="Cho S.R."/>
            <person name="Kim G.-H."/>
        </authorList>
    </citation>
    <scope>NUCLEOTIDE SEQUENCE</scope>
    <source>
        <strain evidence="2">BAW_Kor-Di-RS1</strain>
        <tissue evidence="2">Whole-body</tissue>
    </source>
</reference>
<name>A0A835LCI6_SPOEX</name>
<evidence type="ECO:0000313" key="3">
    <source>
        <dbReference type="Proteomes" id="UP000648187"/>
    </source>
</evidence>